<evidence type="ECO:0000256" key="8">
    <source>
        <dbReference type="ARBA" id="ARBA00047899"/>
    </source>
</evidence>
<comment type="caution">
    <text evidence="12">The sequence shown here is derived from an EMBL/GenBank/DDBJ whole genome shotgun (WGS) entry which is preliminary data.</text>
</comment>
<evidence type="ECO:0000256" key="4">
    <source>
        <dbReference type="ARBA" id="ARBA00013948"/>
    </source>
</evidence>
<dbReference type="EMBL" id="AZHD01000024">
    <property type="protein sequence ID" value="OAA54279.1"/>
    <property type="molecule type" value="Genomic_DNA"/>
</dbReference>
<evidence type="ECO:0000256" key="2">
    <source>
        <dbReference type="ARBA" id="ARBA00011534"/>
    </source>
</evidence>
<comment type="catalytic activity">
    <reaction evidence="9">
        <text>L-seryl-[protein] + ATP = O-phospho-L-seryl-[protein] + ADP + H(+)</text>
        <dbReference type="Rhea" id="RHEA:17989"/>
        <dbReference type="Rhea" id="RHEA-COMP:9863"/>
        <dbReference type="Rhea" id="RHEA-COMP:11604"/>
        <dbReference type="ChEBI" id="CHEBI:15378"/>
        <dbReference type="ChEBI" id="CHEBI:29999"/>
        <dbReference type="ChEBI" id="CHEBI:30616"/>
        <dbReference type="ChEBI" id="CHEBI:83421"/>
        <dbReference type="ChEBI" id="CHEBI:456216"/>
        <dbReference type="EC" id="2.7.11.1"/>
    </reaction>
</comment>
<evidence type="ECO:0000256" key="1">
    <source>
        <dbReference type="ARBA" id="ARBA00003747"/>
    </source>
</evidence>
<comment type="subunit">
    <text evidence="2">Component of the EKC/KEOPS complex composed of at least BUD32, CGI121, GON7, KAE1 and PCC1; the whole complex dimerizes.</text>
</comment>
<feature type="domain" description="Protein kinase" evidence="11">
    <location>
        <begin position="56"/>
        <end position="341"/>
    </location>
</feature>
<dbReference type="AlphaFoldDB" id="A0A167MF73"/>
<evidence type="ECO:0000313" key="13">
    <source>
        <dbReference type="Proteomes" id="UP000076874"/>
    </source>
</evidence>
<evidence type="ECO:0000256" key="9">
    <source>
        <dbReference type="ARBA" id="ARBA00048679"/>
    </source>
</evidence>
<evidence type="ECO:0000256" key="5">
    <source>
        <dbReference type="ARBA" id="ARBA00019973"/>
    </source>
</evidence>
<feature type="region of interest" description="Disordered" evidence="10">
    <location>
        <begin position="1"/>
        <end position="31"/>
    </location>
</feature>
<accession>A0A167MF73</accession>
<evidence type="ECO:0000259" key="11">
    <source>
        <dbReference type="PROSITE" id="PS50011"/>
    </source>
</evidence>
<dbReference type="PANTHER" id="PTHR44329:SF293">
    <property type="entry name" value="MITOGEN-ACTIVATED PROTEIN KINASE KINASE KINASE"/>
    <property type="match status" value="1"/>
</dbReference>
<comment type="function">
    <text evidence="1">Component of the EKC/KEOPS complex that is required for the formation of a threonylcarbamoyl group on adenosine at position 37 (t(6)A37) in tRNAs that read codons beginning with adenine. The complex is probably involved in the transfer of the threonylcarbamoyl moiety of threonylcarbamoyl-AMP (TC-AMP) to the N6 group of A37. BUD32 has ATPase activity in the context of the EKC/KEOPS complex and likely plays a supporting role to the catalytic subunit KAE1. The EKC/KEOPS complex also promotes both telomere uncapping and telomere elongation. The complex is required for efficient recruitment of transcriptional coactivators.</text>
</comment>
<dbReference type="PROSITE" id="PS00109">
    <property type="entry name" value="PROTEIN_KINASE_TYR"/>
    <property type="match status" value="1"/>
</dbReference>
<dbReference type="Gene3D" id="1.10.510.10">
    <property type="entry name" value="Transferase(Phosphotransferase) domain 1"/>
    <property type="match status" value="1"/>
</dbReference>
<proteinExistence type="predicted"/>
<name>A0A167MF73_9HYPO</name>
<sequence>MAATTGEDRKSEPDPGAEAARKDTQKPQGRPTVIRYIGIPGEWERKLYPHWPERAFQIPAEIPYGTIYYVRKGSEIGFGTTARIEKLPEGYVIKTPNTNPYNLREEEGNLRNMRIEAEVYRRLGPNCPYIPKMLEWDPDTCCLSLEFLENGPLGFYLKGRKPPHYEEEEHPPYIEPALRQRWALQTTRGLRALHAVGVVHGDLTPRNLLLDADFNVRIADFAGSSVDGAPYAICAGERYLVPGWSFRKTPEPADDLFLLGGMLYLIMTSQEPHHDVADEFDVAKLYEAGTFPDVAGIDCSAVIQGCWNGSLKSANEVLEQLLTVFSEDIDPLSGQNSNCDT</sequence>
<dbReference type="InterPro" id="IPR008266">
    <property type="entry name" value="Tyr_kinase_AS"/>
</dbReference>
<evidence type="ECO:0000256" key="7">
    <source>
        <dbReference type="ARBA" id="ARBA00033194"/>
    </source>
</evidence>
<keyword evidence="13" id="KW-1185">Reference proteome</keyword>
<dbReference type="PROSITE" id="PS50011">
    <property type="entry name" value="PROTEIN_KINASE_DOM"/>
    <property type="match status" value="1"/>
</dbReference>
<evidence type="ECO:0000256" key="6">
    <source>
        <dbReference type="ARBA" id="ARBA00030980"/>
    </source>
</evidence>
<dbReference type="CDD" id="cd00180">
    <property type="entry name" value="PKc"/>
    <property type="match status" value="1"/>
</dbReference>
<dbReference type="EC" id="2.7.11.1" evidence="3"/>
<keyword evidence="12" id="KW-0418">Kinase</keyword>
<keyword evidence="12" id="KW-0808">Transferase</keyword>
<evidence type="ECO:0000256" key="10">
    <source>
        <dbReference type="SAM" id="MobiDB-lite"/>
    </source>
</evidence>
<dbReference type="STRING" id="1081102.A0A167MF73"/>
<dbReference type="Proteomes" id="UP000076874">
    <property type="component" value="Unassembled WGS sequence"/>
</dbReference>
<feature type="compositionally biased region" description="Basic and acidic residues" evidence="10">
    <location>
        <begin position="1"/>
        <end position="25"/>
    </location>
</feature>
<reference evidence="12 13" key="1">
    <citation type="journal article" date="2016" name="Genome Biol. Evol.">
        <title>Divergent and convergent evolution of fungal pathogenicity.</title>
        <authorList>
            <person name="Shang Y."/>
            <person name="Xiao G."/>
            <person name="Zheng P."/>
            <person name="Cen K."/>
            <person name="Zhan S."/>
            <person name="Wang C."/>
        </authorList>
    </citation>
    <scope>NUCLEOTIDE SEQUENCE [LARGE SCALE GENOMIC DNA]</scope>
    <source>
        <strain evidence="12 13">RCEF 264</strain>
    </source>
</reference>
<dbReference type="InterPro" id="IPR000719">
    <property type="entry name" value="Prot_kinase_dom"/>
</dbReference>
<protein>
    <recommendedName>
        <fullName evidence="5">EKC/KEOPS complex subunit BUD32</fullName>
        <ecNumber evidence="3">2.7.11.1</ecNumber>
    </recommendedName>
    <alternativeName>
        <fullName evidence="6 7">Atypical Serine/threonine protein kinase BUD32</fullName>
    </alternativeName>
    <alternativeName>
        <fullName evidence="4">EKC/KEOPS complex subunit bud32</fullName>
    </alternativeName>
</protein>
<dbReference type="Pfam" id="PF00069">
    <property type="entry name" value="Pkinase"/>
    <property type="match status" value="1"/>
</dbReference>
<organism evidence="12 13">
    <name type="scientific">Niveomyces insectorum RCEF 264</name>
    <dbReference type="NCBI Taxonomy" id="1081102"/>
    <lineage>
        <taxon>Eukaryota</taxon>
        <taxon>Fungi</taxon>
        <taxon>Dikarya</taxon>
        <taxon>Ascomycota</taxon>
        <taxon>Pezizomycotina</taxon>
        <taxon>Sordariomycetes</taxon>
        <taxon>Hypocreomycetidae</taxon>
        <taxon>Hypocreales</taxon>
        <taxon>Cordycipitaceae</taxon>
        <taxon>Niveomyces</taxon>
    </lineage>
</organism>
<dbReference type="OrthoDB" id="1668230at2759"/>
<evidence type="ECO:0000256" key="3">
    <source>
        <dbReference type="ARBA" id="ARBA00012513"/>
    </source>
</evidence>
<dbReference type="PANTHER" id="PTHR44329">
    <property type="entry name" value="SERINE/THREONINE-PROTEIN KINASE TNNI3K-RELATED"/>
    <property type="match status" value="1"/>
</dbReference>
<gene>
    <name evidence="12" type="ORF">SPI_08898</name>
</gene>
<evidence type="ECO:0000313" key="12">
    <source>
        <dbReference type="EMBL" id="OAA54279.1"/>
    </source>
</evidence>
<dbReference type="SUPFAM" id="SSF56112">
    <property type="entry name" value="Protein kinase-like (PK-like)"/>
    <property type="match status" value="1"/>
</dbReference>
<dbReference type="InterPro" id="IPR011009">
    <property type="entry name" value="Kinase-like_dom_sf"/>
</dbReference>
<dbReference type="InterPro" id="IPR051681">
    <property type="entry name" value="Ser/Thr_Kinases-Pseudokinases"/>
</dbReference>
<comment type="catalytic activity">
    <reaction evidence="8">
        <text>L-threonyl-[protein] + ATP = O-phospho-L-threonyl-[protein] + ADP + H(+)</text>
        <dbReference type="Rhea" id="RHEA:46608"/>
        <dbReference type="Rhea" id="RHEA-COMP:11060"/>
        <dbReference type="Rhea" id="RHEA-COMP:11605"/>
        <dbReference type="ChEBI" id="CHEBI:15378"/>
        <dbReference type="ChEBI" id="CHEBI:30013"/>
        <dbReference type="ChEBI" id="CHEBI:30616"/>
        <dbReference type="ChEBI" id="CHEBI:61977"/>
        <dbReference type="ChEBI" id="CHEBI:456216"/>
        <dbReference type="EC" id="2.7.11.1"/>
    </reaction>
</comment>
<dbReference type="GO" id="GO:0004674">
    <property type="term" value="F:protein serine/threonine kinase activity"/>
    <property type="evidence" value="ECO:0007669"/>
    <property type="project" value="UniProtKB-EC"/>
</dbReference>
<dbReference type="GO" id="GO:0005524">
    <property type="term" value="F:ATP binding"/>
    <property type="evidence" value="ECO:0007669"/>
    <property type="project" value="InterPro"/>
</dbReference>